<dbReference type="Gene3D" id="1.10.238.10">
    <property type="entry name" value="EF-hand"/>
    <property type="match status" value="1"/>
</dbReference>
<dbReference type="Proteomes" id="UP001596180">
    <property type="component" value="Unassembled WGS sequence"/>
</dbReference>
<dbReference type="InterPro" id="IPR018247">
    <property type="entry name" value="EF_Hand_1_Ca_BS"/>
</dbReference>
<dbReference type="RefSeq" id="WP_381370984.1">
    <property type="nucleotide sequence ID" value="NZ_JBHSOA010000126.1"/>
</dbReference>
<keyword evidence="2" id="KW-0677">Repeat</keyword>
<dbReference type="PROSITE" id="PS00018">
    <property type="entry name" value="EF_HAND_1"/>
    <property type="match status" value="4"/>
</dbReference>
<dbReference type="PANTHER" id="PTHR10827">
    <property type="entry name" value="RETICULOCALBIN"/>
    <property type="match status" value="1"/>
</dbReference>
<dbReference type="PANTHER" id="PTHR10827:SF98">
    <property type="entry name" value="45 KDA CALCIUM-BINDING PROTEIN"/>
    <property type="match status" value="1"/>
</dbReference>
<feature type="domain" description="EF-hand" evidence="3">
    <location>
        <begin position="140"/>
        <end position="163"/>
    </location>
</feature>
<dbReference type="InterPro" id="IPR011992">
    <property type="entry name" value="EF-hand-dom_pair"/>
</dbReference>
<dbReference type="SUPFAM" id="SSF47473">
    <property type="entry name" value="EF-hand"/>
    <property type="match status" value="1"/>
</dbReference>
<organism evidence="4 5">
    <name type="scientific">Streptomyces chlorus</name>
    <dbReference type="NCBI Taxonomy" id="887452"/>
    <lineage>
        <taxon>Bacteria</taxon>
        <taxon>Bacillati</taxon>
        <taxon>Actinomycetota</taxon>
        <taxon>Actinomycetes</taxon>
        <taxon>Kitasatosporales</taxon>
        <taxon>Streptomycetaceae</taxon>
        <taxon>Streptomyces</taxon>
    </lineage>
</organism>
<dbReference type="EMBL" id="JBHSOA010000126">
    <property type="protein sequence ID" value="MFC5856547.1"/>
    <property type="molecule type" value="Genomic_DNA"/>
</dbReference>
<evidence type="ECO:0000313" key="5">
    <source>
        <dbReference type="Proteomes" id="UP001596180"/>
    </source>
</evidence>
<feature type="domain" description="EF-hand" evidence="3">
    <location>
        <begin position="103"/>
        <end position="129"/>
    </location>
</feature>
<feature type="domain" description="EF-hand" evidence="3">
    <location>
        <begin position="5"/>
        <end position="40"/>
    </location>
</feature>
<dbReference type="PROSITE" id="PS50222">
    <property type="entry name" value="EF_HAND_2"/>
    <property type="match status" value="4"/>
</dbReference>
<feature type="domain" description="EF-hand" evidence="3">
    <location>
        <begin position="55"/>
        <end position="90"/>
    </location>
</feature>
<evidence type="ECO:0000256" key="2">
    <source>
        <dbReference type="ARBA" id="ARBA00022737"/>
    </source>
</evidence>
<evidence type="ECO:0000259" key="3">
    <source>
        <dbReference type="PROSITE" id="PS50222"/>
    </source>
</evidence>
<dbReference type="InterPro" id="IPR002048">
    <property type="entry name" value="EF_hand_dom"/>
</dbReference>
<comment type="caution">
    <text evidence="4">The sequence shown here is derived from an EMBL/GenBank/DDBJ whole genome shotgun (WGS) entry which is preliminary data.</text>
</comment>
<dbReference type="Pfam" id="PF13499">
    <property type="entry name" value="EF-hand_7"/>
    <property type="match status" value="2"/>
</dbReference>
<name>A0ABW1E7W7_9ACTN</name>
<evidence type="ECO:0000313" key="4">
    <source>
        <dbReference type="EMBL" id="MFC5856547.1"/>
    </source>
</evidence>
<sequence>MKADTLTIKARGWFDMADADKNGVITVDDFSLMADRIVREFPHADPKKIAAVKEAFADDWRRLAERADTNMDGQITREEFEAAVKAATPDDYSKATKRQVAEFEIADVDGDGVLSHHELARLLKAEGLDETSAFSVAAILDTDGDGVISKEEWEAASRKYFTGDDPFAGLLQRAVSSV</sequence>
<proteinExistence type="predicted"/>
<dbReference type="SMART" id="SM00054">
    <property type="entry name" value="EFh"/>
    <property type="match status" value="4"/>
</dbReference>
<gene>
    <name evidence="4" type="ORF">ACFPZI_33765</name>
</gene>
<keyword evidence="5" id="KW-1185">Reference proteome</keyword>
<keyword evidence="1" id="KW-0479">Metal-binding</keyword>
<protein>
    <submittedName>
        <fullName evidence="4">EF-hand domain-containing protein</fullName>
    </submittedName>
</protein>
<evidence type="ECO:0000256" key="1">
    <source>
        <dbReference type="ARBA" id="ARBA00022723"/>
    </source>
</evidence>
<accession>A0ABW1E7W7</accession>
<reference evidence="5" key="1">
    <citation type="journal article" date="2019" name="Int. J. Syst. Evol. Microbiol.">
        <title>The Global Catalogue of Microorganisms (GCM) 10K type strain sequencing project: providing services to taxonomists for standard genome sequencing and annotation.</title>
        <authorList>
            <consortium name="The Broad Institute Genomics Platform"/>
            <consortium name="The Broad Institute Genome Sequencing Center for Infectious Disease"/>
            <person name="Wu L."/>
            <person name="Ma J."/>
        </authorList>
    </citation>
    <scope>NUCLEOTIDE SEQUENCE [LARGE SCALE GENOMIC DNA]</scope>
    <source>
        <strain evidence="5">JCM 10411</strain>
    </source>
</reference>